<reference evidence="5" key="1">
    <citation type="journal article" date="2008" name="Nat. Genet.">
        <title>The Pristionchus pacificus genome provides a unique perspective on nematode lifestyle and parasitism.</title>
        <authorList>
            <person name="Dieterich C."/>
            <person name="Clifton S.W."/>
            <person name="Schuster L.N."/>
            <person name="Chinwalla A."/>
            <person name="Delehaunty K."/>
            <person name="Dinkelacker I."/>
            <person name="Fulton L."/>
            <person name="Fulton R."/>
            <person name="Godfrey J."/>
            <person name="Minx P."/>
            <person name="Mitreva M."/>
            <person name="Roeseler W."/>
            <person name="Tian H."/>
            <person name="Witte H."/>
            <person name="Yang S.P."/>
            <person name="Wilson R.K."/>
            <person name="Sommer R.J."/>
        </authorList>
    </citation>
    <scope>NUCLEOTIDE SEQUENCE [LARGE SCALE GENOMIC DNA]</scope>
    <source>
        <strain evidence="5">PS312</strain>
    </source>
</reference>
<feature type="compositionally biased region" description="Basic residues" evidence="3">
    <location>
        <begin position="208"/>
        <end position="222"/>
    </location>
</feature>
<dbReference type="InterPro" id="IPR000210">
    <property type="entry name" value="BTB/POZ_dom"/>
</dbReference>
<dbReference type="SUPFAM" id="SSF54695">
    <property type="entry name" value="POZ domain"/>
    <property type="match status" value="1"/>
</dbReference>
<dbReference type="OrthoDB" id="5843976at2759"/>
<dbReference type="PANTHER" id="PTHR47022">
    <property type="entry name" value="BTB AND MATH DOMAIN-CONTAINING PROTEIN 36-RELATED"/>
    <property type="match status" value="1"/>
</dbReference>
<feature type="compositionally biased region" description="Basic and acidic residues" evidence="3">
    <location>
        <begin position="247"/>
        <end position="256"/>
    </location>
</feature>
<accession>A0A2A6BAI8</accession>
<dbReference type="PROSITE" id="PS50013">
    <property type="entry name" value="CHROMO_2"/>
    <property type="match status" value="1"/>
</dbReference>
<proteinExistence type="predicted"/>
<keyword evidence="5" id="KW-1185">Reference proteome</keyword>
<dbReference type="EnsemblMetazoa" id="PPA19992.1">
    <property type="protein sequence ID" value="PPA19992.1"/>
    <property type="gene ID" value="WBGene00109546"/>
</dbReference>
<gene>
    <name evidence="4" type="primary">WBGene00109546</name>
</gene>
<dbReference type="Pfam" id="PF00651">
    <property type="entry name" value="BTB"/>
    <property type="match status" value="1"/>
</dbReference>
<name>A0A2A6BAI8_PRIPA</name>
<dbReference type="InterPro" id="IPR016197">
    <property type="entry name" value="Chromo-like_dom_sf"/>
</dbReference>
<feature type="region of interest" description="Disordered" evidence="3">
    <location>
        <begin position="81"/>
        <end position="311"/>
    </location>
</feature>
<evidence type="ECO:0000313" key="4">
    <source>
        <dbReference type="EnsemblMetazoa" id="PPA19992.1"/>
    </source>
</evidence>
<evidence type="ECO:0000256" key="2">
    <source>
        <dbReference type="ARBA" id="ARBA00023242"/>
    </source>
</evidence>
<dbReference type="CDD" id="cd01165">
    <property type="entry name" value="BTB_POZ"/>
    <property type="match status" value="1"/>
</dbReference>
<feature type="compositionally biased region" description="Basic residues" evidence="3">
    <location>
        <begin position="102"/>
        <end position="112"/>
    </location>
</feature>
<dbReference type="SUPFAM" id="SSF54160">
    <property type="entry name" value="Chromo domain-like"/>
    <property type="match status" value="1"/>
</dbReference>
<organism evidence="4 5">
    <name type="scientific">Pristionchus pacificus</name>
    <name type="common">Parasitic nematode worm</name>
    <dbReference type="NCBI Taxonomy" id="54126"/>
    <lineage>
        <taxon>Eukaryota</taxon>
        <taxon>Metazoa</taxon>
        <taxon>Ecdysozoa</taxon>
        <taxon>Nematoda</taxon>
        <taxon>Chromadorea</taxon>
        <taxon>Rhabditida</taxon>
        <taxon>Rhabditina</taxon>
        <taxon>Diplogasteromorpha</taxon>
        <taxon>Diplogasteroidea</taxon>
        <taxon>Neodiplogasteridae</taxon>
        <taxon>Pristionchus</taxon>
    </lineage>
</organism>
<dbReference type="SMART" id="SM00298">
    <property type="entry name" value="CHROMO"/>
    <property type="match status" value="1"/>
</dbReference>
<feature type="compositionally biased region" description="Polar residues" evidence="3">
    <location>
        <begin position="260"/>
        <end position="275"/>
    </location>
</feature>
<accession>A0A8R1YLY7</accession>
<feature type="compositionally biased region" description="Polar residues" evidence="3">
    <location>
        <begin position="287"/>
        <end position="297"/>
    </location>
</feature>
<protein>
    <submittedName>
        <fullName evidence="4">BTB domain-containing protein</fullName>
    </submittedName>
</protein>
<comment type="subcellular location">
    <subcellularLocation>
        <location evidence="1">Nucleus</location>
    </subcellularLocation>
</comment>
<dbReference type="InterPro" id="IPR023779">
    <property type="entry name" value="Chromodomain_CS"/>
</dbReference>
<dbReference type="PROSITE" id="PS00598">
    <property type="entry name" value="CHROMO_1"/>
    <property type="match status" value="1"/>
</dbReference>
<dbReference type="PROSITE" id="PS50097">
    <property type="entry name" value="BTB"/>
    <property type="match status" value="1"/>
</dbReference>
<keyword evidence="2" id="KW-0539">Nucleus</keyword>
<dbReference type="GO" id="GO:0005634">
    <property type="term" value="C:nucleus"/>
    <property type="evidence" value="ECO:0007669"/>
    <property type="project" value="UniProtKB-SubCell"/>
</dbReference>
<dbReference type="Gene3D" id="2.40.50.40">
    <property type="match status" value="1"/>
</dbReference>
<dbReference type="GO" id="GO:0003682">
    <property type="term" value="F:chromatin binding"/>
    <property type="evidence" value="ECO:0000318"/>
    <property type="project" value="GO_Central"/>
</dbReference>
<sequence>MFIVTMIPEVKTEDAVPAKPEPTLEPEYIVEKILDEKWLPDGKKNYLIKWKGYARASATWEPESIITWPELIEEFHKRVARAERRKSGTKPTSGSRSGSNSRKSRTAAKRTSVRLARKESGSPPKTRGPPNKKTSDTHSSTNNEPVPKKPRRSGRLRTSESEQSSITLPPLLTDSLPKESSTEPKSRSRPRKSDRIVQSKITPSLPSVHRKMPSAACSRRRPMTQQQQLQTSSTRSPSREPSPITNPRDRSRKSDRIVQPISTPTVHSVQQQMHTPASRPLAREPSTESNVTTTNATAIGDIREEDGDGTPFEPVDFVYPTDNYRVLELNCNTNLLKLNEPVMLVRKSFGCLPVEVYMNVLSDSGEEKLAVIVKCNNGVRSNLWKADAKIDITLLSGPAIDTMCHLFRWGKSSCDIGLPVSLAEVLQNNSPYIIDRRGIMAIQVKILLEKVDGYMQPFSSTFFSQPHPHLTNATIIVKGKIFHVDSFLLCKSSPVFYEAFYGQNKKKLKNISSVIVSDCTPAEFQMFLTKVYFPTDRIKANSVVNLLQLAYRFEVGYLIENCLEFMKGKAMPLDAKCKALELSDKLGDAELQDYCVETIFKEDLLDAIVKSTMYEDLSPEYKVLLLSRATKEQAEKVIDID</sequence>
<dbReference type="PANTHER" id="PTHR47022:SF1">
    <property type="entry name" value="BTB AND MATH DOMAIN-CONTAINING PROTEIN 36-RELATED"/>
    <property type="match status" value="1"/>
</dbReference>
<dbReference type="AlphaFoldDB" id="A0A2A6BAI8"/>
<dbReference type="InterPro" id="IPR023780">
    <property type="entry name" value="Chromo_domain"/>
</dbReference>
<dbReference type="Gene3D" id="3.30.710.10">
    <property type="entry name" value="Potassium Channel Kv1.1, Chain A"/>
    <property type="match status" value="1"/>
</dbReference>
<dbReference type="Pfam" id="PF00385">
    <property type="entry name" value="Chromo"/>
    <property type="match status" value="1"/>
</dbReference>
<feature type="compositionally biased region" description="Low complexity" evidence="3">
    <location>
        <begin position="223"/>
        <end position="243"/>
    </location>
</feature>
<dbReference type="GO" id="GO:0005721">
    <property type="term" value="C:pericentric heterochromatin"/>
    <property type="evidence" value="ECO:0000318"/>
    <property type="project" value="GO_Central"/>
</dbReference>
<dbReference type="CDD" id="cd00024">
    <property type="entry name" value="CD_CSD"/>
    <property type="match status" value="1"/>
</dbReference>
<dbReference type="Proteomes" id="UP000005239">
    <property type="component" value="Unassembled WGS sequence"/>
</dbReference>
<evidence type="ECO:0000256" key="3">
    <source>
        <dbReference type="SAM" id="MobiDB-lite"/>
    </source>
</evidence>
<dbReference type="SMART" id="SM00225">
    <property type="entry name" value="BTB"/>
    <property type="match status" value="1"/>
</dbReference>
<evidence type="ECO:0000256" key="1">
    <source>
        <dbReference type="ARBA" id="ARBA00004123"/>
    </source>
</evidence>
<evidence type="ECO:0000313" key="5">
    <source>
        <dbReference type="Proteomes" id="UP000005239"/>
    </source>
</evidence>
<feature type="compositionally biased region" description="Basic and acidic residues" evidence="3">
    <location>
        <begin position="176"/>
        <end position="197"/>
    </location>
</feature>
<dbReference type="InterPro" id="IPR000953">
    <property type="entry name" value="Chromo/chromo_shadow_dom"/>
</dbReference>
<dbReference type="InterPro" id="IPR011333">
    <property type="entry name" value="SKP1/BTB/POZ_sf"/>
</dbReference>
<dbReference type="GO" id="GO:0031507">
    <property type="term" value="P:heterochromatin formation"/>
    <property type="evidence" value="ECO:0000318"/>
    <property type="project" value="GO_Central"/>
</dbReference>
<reference evidence="4" key="2">
    <citation type="submission" date="2022-06" db="UniProtKB">
        <authorList>
            <consortium name="EnsemblMetazoa"/>
        </authorList>
    </citation>
    <scope>IDENTIFICATION</scope>
    <source>
        <strain evidence="4">PS312</strain>
    </source>
</reference>